<dbReference type="InterPro" id="IPR002347">
    <property type="entry name" value="SDR_fam"/>
</dbReference>
<organism evidence="2 3">
    <name type="scientific">Aspergillus ruber (strain CBS 135680)</name>
    <dbReference type="NCBI Taxonomy" id="1388766"/>
    <lineage>
        <taxon>Eukaryota</taxon>
        <taxon>Fungi</taxon>
        <taxon>Dikarya</taxon>
        <taxon>Ascomycota</taxon>
        <taxon>Pezizomycotina</taxon>
        <taxon>Eurotiomycetes</taxon>
        <taxon>Eurotiomycetidae</taxon>
        <taxon>Eurotiales</taxon>
        <taxon>Aspergillaceae</taxon>
        <taxon>Aspergillus</taxon>
        <taxon>Aspergillus subgen. Aspergillus</taxon>
    </lineage>
</organism>
<dbReference type="GeneID" id="63692790"/>
<reference evidence="3" key="1">
    <citation type="journal article" date="2014" name="Nat. Commun.">
        <title>Genomic adaptations of the halophilic Dead Sea filamentous fungus Eurotium rubrum.</title>
        <authorList>
            <person name="Kis-Papo T."/>
            <person name="Weig A.R."/>
            <person name="Riley R."/>
            <person name="Persoh D."/>
            <person name="Salamov A."/>
            <person name="Sun H."/>
            <person name="Lipzen A."/>
            <person name="Wasser S.P."/>
            <person name="Rambold G."/>
            <person name="Grigoriev I.V."/>
            <person name="Nevo E."/>
        </authorList>
    </citation>
    <scope>NUCLEOTIDE SEQUENCE [LARGE SCALE GENOMIC DNA]</scope>
    <source>
        <strain evidence="3">CBS 135680</strain>
    </source>
</reference>
<evidence type="ECO:0000313" key="3">
    <source>
        <dbReference type="Proteomes" id="UP000019804"/>
    </source>
</evidence>
<protein>
    <submittedName>
        <fullName evidence="2">NAD(P)-binding protein</fullName>
    </submittedName>
</protein>
<dbReference type="Gene3D" id="3.40.50.720">
    <property type="entry name" value="NAD(P)-binding Rossmann-like Domain"/>
    <property type="match status" value="1"/>
</dbReference>
<dbReference type="AlphaFoldDB" id="A0A017SCP9"/>
<dbReference type="InterPro" id="IPR036291">
    <property type="entry name" value="NAD(P)-bd_dom_sf"/>
</dbReference>
<accession>A0A017SCP9</accession>
<proteinExistence type="predicted"/>
<evidence type="ECO:0000256" key="1">
    <source>
        <dbReference type="ARBA" id="ARBA00023002"/>
    </source>
</evidence>
<evidence type="ECO:0000313" key="2">
    <source>
        <dbReference type="EMBL" id="EYE93990.1"/>
    </source>
</evidence>
<sequence>MGFFYSQFFIKPEYPTQSFAGQRVIITGSNVGLGLEAARHIVRLQAVQVILAVRNLDAGEAAKRSIEQSTGRPGVCQVWHLDLASFASVQNFADRVARLPRVDCVVANAAIATPSFKVAEGHERTITINVISTMLLAVLILPKLRETAKHYPESTPRHTVVVSETHAWTPFPEWKSSNTFQALKDMENADMENRYSTSKLMEILLLREMVVRMSGSGVIINIVNPGLCHSKLAREIGWGFWMFKRLVARSTEVGSRTLVAGASAGRDSHGMYMTDGRVSDEALSDFVHSSEGKQAQKKLWREIAGILEGIHPGIMQKV</sequence>
<gene>
    <name evidence="2" type="ORF">EURHEDRAFT_103707</name>
</gene>
<dbReference type="PANTHER" id="PTHR43157">
    <property type="entry name" value="PHOSPHATIDYLINOSITOL-GLYCAN BIOSYNTHESIS CLASS F PROTEIN-RELATED"/>
    <property type="match status" value="1"/>
</dbReference>
<dbReference type="EMBL" id="KK088428">
    <property type="protein sequence ID" value="EYE93990.1"/>
    <property type="molecule type" value="Genomic_DNA"/>
</dbReference>
<keyword evidence="3" id="KW-1185">Reference proteome</keyword>
<keyword evidence="1" id="KW-0560">Oxidoreductase</keyword>
<dbReference type="SUPFAM" id="SSF51735">
    <property type="entry name" value="NAD(P)-binding Rossmann-fold domains"/>
    <property type="match status" value="1"/>
</dbReference>
<dbReference type="PANTHER" id="PTHR43157:SF67">
    <property type="entry name" value="DEHYDROGENASE_REDUCTASE FAMILY PROTEIN, PUTATIVE (AFU_ORTHOLOGUE AFUA_3G02580)-RELATED"/>
    <property type="match status" value="1"/>
</dbReference>
<dbReference type="PRINTS" id="PR00081">
    <property type="entry name" value="GDHRDH"/>
</dbReference>
<dbReference type="Proteomes" id="UP000019804">
    <property type="component" value="Unassembled WGS sequence"/>
</dbReference>
<dbReference type="OrthoDB" id="542013at2759"/>
<dbReference type="GO" id="GO:0016491">
    <property type="term" value="F:oxidoreductase activity"/>
    <property type="evidence" value="ECO:0007669"/>
    <property type="project" value="UniProtKB-KW"/>
</dbReference>
<dbReference type="HOGENOM" id="CLU_010194_44_4_1"/>
<dbReference type="RefSeq" id="XP_040637678.1">
    <property type="nucleotide sequence ID" value="XM_040777666.1"/>
</dbReference>
<dbReference type="STRING" id="1388766.A0A017SCP9"/>
<dbReference type="Pfam" id="PF00106">
    <property type="entry name" value="adh_short"/>
    <property type="match status" value="1"/>
</dbReference>
<name>A0A017SCP9_ASPRC</name>